<dbReference type="EMBL" id="JBHFAB010000009">
    <property type="protein sequence ID" value="MFC1417947.1"/>
    <property type="molecule type" value="Genomic_DNA"/>
</dbReference>
<organism evidence="6 7">
    <name type="scientific">Streptacidiphilus cavernicola</name>
    <dbReference type="NCBI Taxonomy" id="3342716"/>
    <lineage>
        <taxon>Bacteria</taxon>
        <taxon>Bacillati</taxon>
        <taxon>Actinomycetota</taxon>
        <taxon>Actinomycetes</taxon>
        <taxon>Kitasatosporales</taxon>
        <taxon>Streptomycetaceae</taxon>
        <taxon>Streptacidiphilus</taxon>
    </lineage>
</organism>
<keyword evidence="2 5" id="KW-0812">Transmembrane</keyword>
<dbReference type="RefSeq" id="WP_380536547.1">
    <property type="nucleotide sequence ID" value="NZ_JBHFAB010000009.1"/>
</dbReference>
<comment type="subcellular location">
    <subcellularLocation>
        <location evidence="1">Membrane</location>
        <topology evidence="1">Multi-pass membrane protein</topology>
    </subcellularLocation>
</comment>
<evidence type="ECO:0000313" key="7">
    <source>
        <dbReference type="Proteomes" id="UP001592531"/>
    </source>
</evidence>
<dbReference type="PANTHER" id="PTHR43427">
    <property type="entry name" value="CHLORIDE CHANNEL PROTEIN CLC-E"/>
    <property type="match status" value="1"/>
</dbReference>
<dbReference type="SUPFAM" id="SSF81340">
    <property type="entry name" value="Clc chloride channel"/>
    <property type="match status" value="1"/>
</dbReference>
<feature type="transmembrane region" description="Helical" evidence="5">
    <location>
        <begin position="265"/>
        <end position="289"/>
    </location>
</feature>
<evidence type="ECO:0000256" key="3">
    <source>
        <dbReference type="ARBA" id="ARBA00022989"/>
    </source>
</evidence>
<feature type="transmembrane region" description="Helical" evidence="5">
    <location>
        <begin position="21"/>
        <end position="40"/>
    </location>
</feature>
<dbReference type="Gene3D" id="1.10.3080.10">
    <property type="entry name" value="Clc chloride channel"/>
    <property type="match status" value="1"/>
</dbReference>
<keyword evidence="7" id="KW-1185">Reference proteome</keyword>
<comment type="caution">
    <text evidence="6">The sequence shown here is derived from an EMBL/GenBank/DDBJ whole genome shotgun (WGS) entry which is preliminary data.</text>
</comment>
<evidence type="ECO:0000256" key="4">
    <source>
        <dbReference type="ARBA" id="ARBA00023136"/>
    </source>
</evidence>
<feature type="transmembrane region" description="Helical" evidence="5">
    <location>
        <begin position="191"/>
        <end position="212"/>
    </location>
</feature>
<sequence length="432" mass="44071">MALEAATVPTPRQFVVTQLKLLPWALLVGAGSSGVLLGVSRLEELVHHLLWQHLPGWLGVDPDDRWWILAVLTVIGLAVGLTVRCVPGHAGPDPATEGLVAPPMPLYVLPGVLLATVLALGGGVSLGPENPITAVNIALAWWFGNRMLGSQDTRLWIGLGAAGTVGALFGTPVAAALILSEMLTSRAGLSLWDELLAPLAAGGAGALTTKLIAAPSLSLTVPAYRGFELVDLLSGTLVVLAAAGLAIAGAYAFPRLHRWFQSFPGPVWALTAGGLLLGALGAIGGQITLFKGLDQMKELVTGVSGFSNAQLLLYMLVKLAALVVAACCGFRGGRIFPAAFVGVALGCLAHGLVPGVPLGLAIGAGVLGTVVGVTRQGWLSLFMAVVVVGDLTLLPLLCVLVFPAWLLCVGSPPMLVVEQGAASAPAEAVAGS</sequence>
<dbReference type="PANTHER" id="PTHR43427:SF9">
    <property type="entry name" value="ION-TRANSPORT PROTEIN YFEO-RELATED"/>
    <property type="match status" value="1"/>
</dbReference>
<feature type="transmembrane region" description="Helical" evidence="5">
    <location>
        <begin position="309"/>
        <end position="328"/>
    </location>
</feature>
<feature type="transmembrane region" description="Helical" evidence="5">
    <location>
        <begin position="66"/>
        <end position="86"/>
    </location>
</feature>
<dbReference type="Proteomes" id="UP001592531">
    <property type="component" value="Unassembled WGS sequence"/>
</dbReference>
<feature type="transmembrane region" description="Helical" evidence="5">
    <location>
        <begin position="358"/>
        <end position="374"/>
    </location>
</feature>
<evidence type="ECO:0000313" key="6">
    <source>
        <dbReference type="EMBL" id="MFC1417947.1"/>
    </source>
</evidence>
<protein>
    <submittedName>
        <fullName evidence="6">Ion channel protein</fullName>
    </submittedName>
</protein>
<dbReference type="InterPro" id="IPR050368">
    <property type="entry name" value="ClC-type_chloride_channel"/>
</dbReference>
<dbReference type="Pfam" id="PF00654">
    <property type="entry name" value="Voltage_CLC"/>
    <property type="match status" value="1"/>
</dbReference>
<evidence type="ECO:0000256" key="1">
    <source>
        <dbReference type="ARBA" id="ARBA00004141"/>
    </source>
</evidence>
<evidence type="ECO:0000256" key="2">
    <source>
        <dbReference type="ARBA" id="ARBA00022692"/>
    </source>
</evidence>
<accession>A0ABV6VW50</accession>
<gene>
    <name evidence="6" type="ORF">ACEZDE_15040</name>
</gene>
<keyword evidence="3 5" id="KW-1133">Transmembrane helix</keyword>
<name>A0ABV6VW50_9ACTN</name>
<dbReference type="CDD" id="cd00400">
    <property type="entry name" value="Voltage_gated_ClC"/>
    <property type="match status" value="1"/>
</dbReference>
<feature type="transmembrane region" description="Helical" evidence="5">
    <location>
        <begin position="381"/>
        <end position="406"/>
    </location>
</feature>
<dbReference type="NCBIfam" id="NF002971">
    <property type="entry name" value="PRK03655.1"/>
    <property type="match status" value="1"/>
</dbReference>
<dbReference type="InterPro" id="IPR014743">
    <property type="entry name" value="Cl-channel_core"/>
</dbReference>
<proteinExistence type="predicted"/>
<feature type="transmembrane region" description="Helical" evidence="5">
    <location>
        <begin position="106"/>
        <end position="126"/>
    </location>
</feature>
<reference evidence="6 7" key="1">
    <citation type="submission" date="2024-09" db="EMBL/GenBank/DDBJ databases">
        <authorList>
            <person name="Lee S.D."/>
        </authorList>
    </citation>
    <scope>NUCLEOTIDE SEQUENCE [LARGE SCALE GENOMIC DNA]</scope>
    <source>
        <strain evidence="6 7">N8-3</strain>
    </source>
</reference>
<feature type="transmembrane region" description="Helical" evidence="5">
    <location>
        <begin position="232"/>
        <end position="253"/>
    </location>
</feature>
<feature type="transmembrane region" description="Helical" evidence="5">
    <location>
        <begin position="155"/>
        <end position="179"/>
    </location>
</feature>
<keyword evidence="4 5" id="KW-0472">Membrane</keyword>
<evidence type="ECO:0000256" key="5">
    <source>
        <dbReference type="SAM" id="Phobius"/>
    </source>
</evidence>
<dbReference type="PRINTS" id="PR00762">
    <property type="entry name" value="CLCHANNEL"/>
</dbReference>
<dbReference type="InterPro" id="IPR001807">
    <property type="entry name" value="ClC"/>
</dbReference>